<keyword evidence="5 6" id="KW-0472">Membrane</keyword>
<feature type="transmembrane region" description="Helical" evidence="6">
    <location>
        <begin position="211"/>
        <end position="231"/>
    </location>
</feature>
<comment type="subcellular location">
    <subcellularLocation>
        <location evidence="1">Membrane</location>
    </subcellularLocation>
</comment>
<evidence type="ECO:0000313" key="7">
    <source>
        <dbReference type="EMBL" id="QHT81477.1"/>
    </source>
</evidence>
<keyword evidence="4 6" id="KW-1133">Transmembrane helix</keyword>
<name>A0A6C0HM81_9ZZZZ</name>
<dbReference type="Pfam" id="PF01679">
    <property type="entry name" value="Pmp3"/>
    <property type="match status" value="1"/>
</dbReference>
<accession>A0A6C0HM81</accession>
<feature type="transmembrane region" description="Helical" evidence="6">
    <location>
        <begin position="140"/>
        <end position="162"/>
    </location>
</feature>
<evidence type="ECO:0000256" key="2">
    <source>
        <dbReference type="ARBA" id="ARBA00009530"/>
    </source>
</evidence>
<comment type="similarity">
    <text evidence="2">Belongs to the UPF0057 (PMP3) family.</text>
</comment>
<dbReference type="AlphaFoldDB" id="A0A6C0HM81"/>
<protein>
    <submittedName>
        <fullName evidence="7">Uncharacterized protein</fullName>
    </submittedName>
</protein>
<proteinExistence type="inferred from homology"/>
<dbReference type="InterPro" id="IPR000612">
    <property type="entry name" value="PMP3"/>
</dbReference>
<reference evidence="7" key="1">
    <citation type="journal article" date="2020" name="Nature">
        <title>Giant virus diversity and host interactions through global metagenomics.</title>
        <authorList>
            <person name="Schulz F."/>
            <person name="Roux S."/>
            <person name="Paez-Espino D."/>
            <person name="Jungbluth S."/>
            <person name="Walsh D.A."/>
            <person name="Denef V.J."/>
            <person name="McMahon K.D."/>
            <person name="Konstantinidis K.T."/>
            <person name="Eloe-Fadrosh E.A."/>
            <person name="Kyrpides N.C."/>
            <person name="Woyke T."/>
        </authorList>
    </citation>
    <scope>NUCLEOTIDE SEQUENCE</scope>
    <source>
        <strain evidence="7">GVMAG-M-3300023184-13</strain>
    </source>
</reference>
<sequence length="263" mass="30189">MKNNRIVLHLPFSKYKKNVIVQIKDADKRLTLYNFLVQNQYISTADNIYIISGTKLVSKTTTLYNLITNGCTIFDVHPVLYGGGLIDMFMGIIKIGEFFLIIPNILIWFFKTILWLVQFIPWLCYTFLNPMKIAHDVVNALLTIMLALLMVPVDFFFAAAQYGAHILEFMMSGVWGWDQSNLTAIDKNSDYFKKSKDCRDKKCYLSKNNTVPFSILLGTIICPPLGVFMVYGFTGWLNILICLVLTVIFYFPGLIYAMLIVYN</sequence>
<evidence type="ECO:0000256" key="5">
    <source>
        <dbReference type="ARBA" id="ARBA00023136"/>
    </source>
</evidence>
<evidence type="ECO:0000256" key="6">
    <source>
        <dbReference type="SAM" id="Phobius"/>
    </source>
</evidence>
<evidence type="ECO:0000256" key="1">
    <source>
        <dbReference type="ARBA" id="ARBA00004370"/>
    </source>
</evidence>
<dbReference type="GO" id="GO:0016020">
    <property type="term" value="C:membrane"/>
    <property type="evidence" value="ECO:0007669"/>
    <property type="project" value="UniProtKB-SubCell"/>
</dbReference>
<keyword evidence="3 6" id="KW-0812">Transmembrane</keyword>
<dbReference type="EMBL" id="MN739983">
    <property type="protein sequence ID" value="QHT81477.1"/>
    <property type="molecule type" value="Genomic_DNA"/>
</dbReference>
<organism evidence="7">
    <name type="scientific">viral metagenome</name>
    <dbReference type="NCBI Taxonomy" id="1070528"/>
    <lineage>
        <taxon>unclassified sequences</taxon>
        <taxon>metagenomes</taxon>
        <taxon>organismal metagenomes</taxon>
    </lineage>
</organism>
<evidence type="ECO:0000256" key="4">
    <source>
        <dbReference type="ARBA" id="ARBA00022989"/>
    </source>
</evidence>
<evidence type="ECO:0000256" key="3">
    <source>
        <dbReference type="ARBA" id="ARBA00022692"/>
    </source>
</evidence>
<feature type="transmembrane region" description="Helical" evidence="6">
    <location>
        <begin position="237"/>
        <end position="262"/>
    </location>
</feature>
<feature type="transmembrane region" description="Helical" evidence="6">
    <location>
        <begin position="98"/>
        <end position="120"/>
    </location>
</feature>